<accession>A0AAD7I389</accession>
<evidence type="ECO:0000313" key="2">
    <source>
        <dbReference type="Proteomes" id="UP001215280"/>
    </source>
</evidence>
<dbReference type="Proteomes" id="UP001215280">
    <property type="component" value="Unassembled WGS sequence"/>
</dbReference>
<protein>
    <recommendedName>
        <fullName evidence="3">BTB domain-containing protein</fullName>
    </recommendedName>
</protein>
<organism evidence="1 2">
    <name type="scientific">Mycena maculata</name>
    <dbReference type="NCBI Taxonomy" id="230809"/>
    <lineage>
        <taxon>Eukaryota</taxon>
        <taxon>Fungi</taxon>
        <taxon>Dikarya</taxon>
        <taxon>Basidiomycota</taxon>
        <taxon>Agaricomycotina</taxon>
        <taxon>Agaricomycetes</taxon>
        <taxon>Agaricomycetidae</taxon>
        <taxon>Agaricales</taxon>
        <taxon>Marasmiineae</taxon>
        <taxon>Mycenaceae</taxon>
        <taxon>Mycena</taxon>
    </lineage>
</organism>
<evidence type="ECO:0008006" key="3">
    <source>
        <dbReference type="Google" id="ProtNLM"/>
    </source>
</evidence>
<sequence length="322" mass="35732">MEKEAAIGEKVDSQISQTPAENATRVESLWFPDHGLVLQAGNRLFRLPTGILAARSSVFNDMLLMPQPETQPMLDGCPIVVLQDLPADAEYFLTAIFDSSFFEPPPYPTTFPIISAVLKLSTKYDVEYLRHRALLHLASASPRSLSEYVFLPSARTFPLHYLEFPYLLLAHDFGLSWALPAAMYDACRLEIADLVDGIPVDGGRVKLSPSLQRKCLAGRETLLAQSRDAFRFLRAPQDDCTDAACLESRLRLLDVLMENDLMDSAKTQNFWEGHRPAFCAACGPAVDAASFAAIHEIWEGLPVLFELGTWEQLDAARTADLA</sequence>
<keyword evidence="2" id="KW-1185">Reference proteome</keyword>
<name>A0AAD7I389_9AGAR</name>
<reference evidence="1" key="1">
    <citation type="submission" date="2023-03" db="EMBL/GenBank/DDBJ databases">
        <title>Massive genome expansion in bonnet fungi (Mycena s.s.) driven by repeated elements and novel gene families across ecological guilds.</title>
        <authorList>
            <consortium name="Lawrence Berkeley National Laboratory"/>
            <person name="Harder C.B."/>
            <person name="Miyauchi S."/>
            <person name="Viragh M."/>
            <person name="Kuo A."/>
            <person name="Thoen E."/>
            <person name="Andreopoulos B."/>
            <person name="Lu D."/>
            <person name="Skrede I."/>
            <person name="Drula E."/>
            <person name="Henrissat B."/>
            <person name="Morin E."/>
            <person name="Kohler A."/>
            <person name="Barry K."/>
            <person name="LaButti K."/>
            <person name="Morin E."/>
            <person name="Salamov A."/>
            <person name="Lipzen A."/>
            <person name="Mereny Z."/>
            <person name="Hegedus B."/>
            <person name="Baldrian P."/>
            <person name="Stursova M."/>
            <person name="Weitz H."/>
            <person name="Taylor A."/>
            <person name="Grigoriev I.V."/>
            <person name="Nagy L.G."/>
            <person name="Martin F."/>
            <person name="Kauserud H."/>
        </authorList>
    </citation>
    <scope>NUCLEOTIDE SEQUENCE</scope>
    <source>
        <strain evidence="1">CBHHK188m</strain>
    </source>
</reference>
<comment type="caution">
    <text evidence="1">The sequence shown here is derived from an EMBL/GenBank/DDBJ whole genome shotgun (WGS) entry which is preliminary data.</text>
</comment>
<dbReference type="AlphaFoldDB" id="A0AAD7I389"/>
<dbReference type="Gene3D" id="3.30.710.10">
    <property type="entry name" value="Potassium Channel Kv1.1, Chain A"/>
    <property type="match status" value="1"/>
</dbReference>
<evidence type="ECO:0000313" key="1">
    <source>
        <dbReference type="EMBL" id="KAJ7734151.1"/>
    </source>
</evidence>
<dbReference type="EMBL" id="JARJLG010000163">
    <property type="protein sequence ID" value="KAJ7734151.1"/>
    <property type="molecule type" value="Genomic_DNA"/>
</dbReference>
<gene>
    <name evidence="1" type="ORF">DFH07DRAFT_1065283</name>
</gene>
<proteinExistence type="predicted"/>
<dbReference type="InterPro" id="IPR011333">
    <property type="entry name" value="SKP1/BTB/POZ_sf"/>
</dbReference>